<evidence type="ECO:0000313" key="1">
    <source>
        <dbReference type="EMBL" id="CAF1553786.1"/>
    </source>
</evidence>
<feature type="non-terminal residue" evidence="1">
    <location>
        <position position="67"/>
    </location>
</feature>
<comment type="caution">
    <text evidence="1">The sequence shown here is derived from an EMBL/GenBank/DDBJ whole genome shotgun (WGS) entry which is preliminary data.</text>
</comment>
<dbReference type="Proteomes" id="UP000663845">
    <property type="component" value="Unassembled WGS sequence"/>
</dbReference>
<evidence type="ECO:0000313" key="2">
    <source>
        <dbReference type="Proteomes" id="UP000663845"/>
    </source>
</evidence>
<proteinExistence type="predicted"/>
<accession>A0A815X289</accession>
<dbReference type="EMBL" id="CAJNOG010005723">
    <property type="protein sequence ID" value="CAF1553786.1"/>
    <property type="molecule type" value="Genomic_DNA"/>
</dbReference>
<organism evidence="1 2">
    <name type="scientific">Adineta steineri</name>
    <dbReference type="NCBI Taxonomy" id="433720"/>
    <lineage>
        <taxon>Eukaryota</taxon>
        <taxon>Metazoa</taxon>
        <taxon>Spiralia</taxon>
        <taxon>Gnathifera</taxon>
        <taxon>Rotifera</taxon>
        <taxon>Eurotatoria</taxon>
        <taxon>Bdelloidea</taxon>
        <taxon>Adinetida</taxon>
        <taxon>Adinetidae</taxon>
        <taxon>Adineta</taxon>
    </lineage>
</organism>
<gene>
    <name evidence="1" type="ORF">JYZ213_LOCUS46472</name>
</gene>
<name>A0A815X289_9BILA</name>
<sequence length="67" mass="8153">MNKCHYLGIKNFKSIRHPEQIKLVFDLCTDDRFAPKYVSSKGNDYNNKRKTDYFPIKKLNNNWYQQH</sequence>
<reference evidence="1" key="1">
    <citation type="submission" date="2021-02" db="EMBL/GenBank/DDBJ databases">
        <authorList>
            <person name="Nowell W R."/>
        </authorList>
    </citation>
    <scope>NUCLEOTIDE SEQUENCE</scope>
</reference>
<protein>
    <submittedName>
        <fullName evidence="1">Uncharacterized protein</fullName>
    </submittedName>
</protein>
<dbReference type="AlphaFoldDB" id="A0A815X289"/>